<sequence length="148" mass="17614">MELFSRLVKINYFEFESSSGEKSQTGWNGSAKGSVTIKIEQDLIYFKEQGRFKLNCTKRETKIENEYIWQKIDSKRIRLFHARFGYDNLVTLFDLIPKDKNSWYSEKQHVCVDDLYSVELNILDNTIEFIWKISGPKKNELIKYKYSS</sequence>
<dbReference type="RefSeq" id="WP_072713407.1">
    <property type="nucleotide sequence ID" value="NZ_CP016796.1"/>
</dbReference>
<organism evidence="2 3">
    <name type="scientific">Francisella uliginis</name>
    <dbReference type="NCBI Taxonomy" id="573570"/>
    <lineage>
        <taxon>Bacteria</taxon>
        <taxon>Pseudomonadati</taxon>
        <taxon>Pseudomonadota</taxon>
        <taxon>Gammaproteobacteria</taxon>
        <taxon>Thiotrichales</taxon>
        <taxon>Francisellaceae</taxon>
        <taxon>Francisella</taxon>
    </lineage>
</organism>
<proteinExistence type="predicted"/>
<dbReference type="AlphaFoldDB" id="A0A1L4BUV9"/>
<accession>A0A1L4BUV9</accession>
<evidence type="ECO:0000259" key="1">
    <source>
        <dbReference type="Pfam" id="PF19834"/>
    </source>
</evidence>
<dbReference type="STRING" id="573570.F7310_09780"/>
<dbReference type="KEGG" id="frx:F7310_09780"/>
<gene>
    <name evidence="2" type="ORF">F7310_09780</name>
</gene>
<keyword evidence="3" id="KW-1185">Reference proteome</keyword>
<dbReference type="EMBL" id="CP016796">
    <property type="protein sequence ID" value="API87626.1"/>
    <property type="molecule type" value="Genomic_DNA"/>
</dbReference>
<feature type="domain" description="DUF6314" evidence="1">
    <location>
        <begin position="24"/>
        <end position="147"/>
    </location>
</feature>
<evidence type="ECO:0000313" key="3">
    <source>
        <dbReference type="Proteomes" id="UP000184222"/>
    </source>
</evidence>
<dbReference type="InterPro" id="IPR045632">
    <property type="entry name" value="DUF6314"/>
</dbReference>
<dbReference type="Proteomes" id="UP000184222">
    <property type="component" value="Chromosome"/>
</dbReference>
<evidence type="ECO:0000313" key="2">
    <source>
        <dbReference type="EMBL" id="API87626.1"/>
    </source>
</evidence>
<reference evidence="2 3" key="1">
    <citation type="journal article" date="2016" name="Appl. Environ. Microbiol.">
        <title>Whole genome relationships among Francisella bacteria of diverse origin define new species and provide specific regions for detection.</title>
        <authorList>
            <person name="Challacombe J.F."/>
            <person name="Petersen J.M."/>
            <person name="Gallegos-Graves V."/>
            <person name="Hodge D."/>
            <person name="Pillai S."/>
            <person name="Kuske C.R."/>
        </authorList>
    </citation>
    <scope>NUCLEOTIDE SEQUENCE [LARGE SCALE GENOMIC DNA]</scope>
    <source>
        <strain evidence="3">TX07-7310</strain>
    </source>
</reference>
<dbReference type="Pfam" id="PF19834">
    <property type="entry name" value="DUF6314"/>
    <property type="match status" value="1"/>
</dbReference>
<dbReference type="OrthoDB" id="21379at2"/>
<protein>
    <recommendedName>
        <fullName evidence="1">DUF6314 domain-containing protein</fullName>
    </recommendedName>
</protein>
<name>A0A1L4BUV9_9GAMM</name>